<dbReference type="OrthoDB" id="3664945at2"/>
<keyword evidence="3" id="KW-0349">Heme</keyword>
<feature type="compositionally biased region" description="Low complexity" evidence="8">
    <location>
        <begin position="1"/>
        <end position="10"/>
    </location>
</feature>
<reference evidence="9 10" key="1">
    <citation type="submission" date="2016-10" db="EMBL/GenBank/DDBJ databases">
        <authorList>
            <person name="de Groot N.N."/>
        </authorList>
    </citation>
    <scope>NUCLEOTIDE SEQUENCE [LARGE SCALE GENOMIC DNA]</scope>
    <source>
        <strain evidence="9 10">DSM 44892</strain>
    </source>
</reference>
<proteinExistence type="inferred from homology"/>
<evidence type="ECO:0000256" key="4">
    <source>
        <dbReference type="ARBA" id="ARBA00022723"/>
    </source>
</evidence>
<dbReference type="AlphaFoldDB" id="A0A1G8LDG0"/>
<name>A0A1G8LDG0_9NOCA</name>
<dbReference type="InterPro" id="IPR001128">
    <property type="entry name" value="Cyt_P450"/>
</dbReference>
<gene>
    <name evidence="9" type="ORF">SAMN05444695_108132</name>
</gene>
<dbReference type="InterPro" id="IPR002397">
    <property type="entry name" value="Cyt_P450_B"/>
</dbReference>
<evidence type="ECO:0000256" key="3">
    <source>
        <dbReference type="ARBA" id="ARBA00022617"/>
    </source>
</evidence>
<keyword evidence="5" id="KW-0560">Oxidoreductase</keyword>
<evidence type="ECO:0000256" key="7">
    <source>
        <dbReference type="ARBA" id="ARBA00023033"/>
    </source>
</evidence>
<dbReference type="PRINTS" id="PR00359">
    <property type="entry name" value="BP450"/>
</dbReference>
<dbReference type="GO" id="GO:0020037">
    <property type="term" value="F:heme binding"/>
    <property type="evidence" value="ECO:0007669"/>
    <property type="project" value="InterPro"/>
</dbReference>
<dbReference type="Proteomes" id="UP000183263">
    <property type="component" value="Unassembled WGS sequence"/>
</dbReference>
<dbReference type="RefSeq" id="WP_072738573.1">
    <property type="nucleotide sequence ID" value="NZ_CP048813.1"/>
</dbReference>
<evidence type="ECO:0000256" key="6">
    <source>
        <dbReference type="ARBA" id="ARBA00023004"/>
    </source>
</evidence>
<evidence type="ECO:0000256" key="5">
    <source>
        <dbReference type="ARBA" id="ARBA00023002"/>
    </source>
</evidence>
<evidence type="ECO:0000256" key="1">
    <source>
        <dbReference type="ARBA" id="ARBA00001971"/>
    </source>
</evidence>
<comment type="cofactor">
    <cofactor evidence="1">
        <name>heme</name>
        <dbReference type="ChEBI" id="CHEBI:30413"/>
    </cofactor>
</comment>
<dbReference type="GO" id="GO:0004497">
    <property type="term" value="F:monooxygenase activity"/>
    <property type="evidence" value="ECO:0007669"/>
    <property type="project" value="UniProtKB-KW"/>
</dbReference>
<dbReference type="Pfam" id="PF00067">
    <property type="entry name" value="p450"/>
    <property type="match status" value="1"/>
</dbReference>
<dbReference type="InterPro" id="IPR036396">
    <property type="entry name" value="Cyt_P450_sf"/>
</dbReference>
<keyword evidence="10" id="KW-1185">Reference proteome</keyword>
<evidence type="ECO:0000256" key="2">
    <source>
        <dbReference type="ARBA" id="ARBA00010617"/>
    </source>
</evidence>
<evidence type="ECO:0000313" key="10">
    <source>
        <dbReference type="Proteomes" id="UP000183263"/>
    </source>
</evidence>
<keyword evidence="6" id="KW-0408">Iron</keyword>
<protein>
    <submittedName>
        <fullName evidence="9">Cytochrome P450</fullName>
    </submittedName>
</protein>
<accession>A0A1G8LDG0</accession>
<evidence type="ECO:0000313" key="9">
    <source>
        <dbReference type="EMBL" id="SDI53675.1"/>
    </source>
</evidence>
<dbReference type="PANTHER" id="PTHR46696">
    <property type="entry name" value="P450, PUTATIVE (EUROFUNG)-RELATED"/>
    <property type="match status" value="1"/>
</dbReference>
<dbReference type="Gene3D" id="1.10.630.10">
    <property type="entry name" value="Cytochrome P450"/>
    <property type="match status" value="1"/>
</dbReference>
<dbReference type="PANTHER" id="PTHR46696:SF5">
    <property type="entry name" value="CYTOCHROME P450 BJ-1"/>
    <property type="match status" value="1"/>
</dbReference>
<dbReference type="GO" id="GO:0016705">
    <property type="term" value="F:oxidoreductase activity, acting on paired donors, with incorporation or reduction of molecular oxygen"/>
    <property type="evidence" value="ECO:0007669"/>
    <property type="project" value="InterPro"/>
</dbReference>
<feature type="region of interest" description="Disordered" evidence="8">
    <location>
        <begin position="1"/>
        <end position="25"/>
    </location>
</feature>
<keyword evidence="4" id="KW-0479">Metal-binding</keyword>
<sequence length="412" mass="45069">MTRTLTPTTTAGPHPRVTDIPHLDTPAPYVREVPSTDGHLRVELPSGHTAVCLTSYEDAKSLLLDRTASRESCNVDGGPSFMPTNWAPEVLINLDAPVHGVVREFVSHEFSARAMRDLEPTILELTGQALDDLERSDDPDLVRDVFRLVPAQVVCRLLGISTDHARTMNELGRRIQLARRDEVDLIVEAWQELYGWVQRLVAEDTDHDDSGLLAVYKRRATEPGFEAVDSTLIDGTVMGIVLGGDNNVATMLSKTLYAALADRRLYEAVVADPGLIPDLVEEILRLMPLGTPGSFPRELTRPLTTSSGVLPTGEIVYPHINAANRDPSVFPEPLEIRLDRPRGRHLQYGYGMHRCMGSALAQIELTTVIGAVVARYPHLALRGAPANVPWDFGTGLRRPAALPVTLGNGGEA</sequence>
<keyword evidence="7" id="KW-0503">Monooxygenase</keyword>
<organism evidence="9 10">
    <name type="scientific">Rhodococcus triatomae</name>
    <dbReference type="NCBI Taxonomy" id="300028"/>
    <lineage>
        <taxon>Bacteria</taxon>
        <taxon>Bacillati</taxon>
        <taxon>Actinomycetota</taxon>
        <taxon>Actinomycetes</taxon>
        <taxon>Mycobacteriales</taxon>
        <taxon>Nocardiaceae</taxon>
        <taxon>Rhodococcus</taxon>
    </lineage>
</organism>
<dbReference type="SUPFAM" id="SSF48264">
    <property type="entry name" value="Cytochrome P450"/>
    <property type="match status" value="1"/>
</dbReference>
<dbReference type="EMBL" id="FNDN01000008">
    <property type="protein sequence ID" value="SDI53675.1"/>
    <property type="molecule type" value="Genomic_DNA"/>
</dbReference>
<evidence type="ECO:0000256" key="8">
    <source>
        <dbReference type="SAM" id="MobiDB-lite"/>
    </source>
</evidence>
<comment type="similarity">
    <text evidence="2">Belongs to the cytochrome P450 family.</text>
</comment>
<dbReference type="GO" id="GO:0005506">
    <property type="term" value="F:iron ion binding"/>
    <property type="evidence" value="ECO:0007669"/>
    <property type="project" value="InterPro"/>
</dbReference>